<dbReference type="GO" id="GO:0016787">
    <property type="term" value="F:hydrolase activity"/>
    <property type="evidence" value="ECO:0007669"/>
    <property type="project" value="UniProtKB-KW"/>
</dbReference>
<keyword evidence="2" id="KW-1185">Reference proteome</keyword>
<dbReference type="EC" id="3.1.-.-" evidence="1"/>
<dbReference type="EMBL" id="CZCU02000136">
    <property type="protein sequence ID" value="VXD17638.1"/>
    <property type="molecule type" value="Genomic_DNA"/>
</dbReference>
<organism evidence="1 2">
    <name type="scientific">Planktothrix serta PCC 8927</name>
    <dbReference type="NCBI Taxonomy" id="671068"/>
    <lineage>
        <taxon>Bacteria</taxon>
        <taxon>Bacillati</taxon>
        <taxon>Cyanobacteriota</taxon>
        <taxon>Cyanophyceae</taxon>
        <taxon>Oscillatoriophycideae</taxon>
        <taxon>Oscillatoriales</taxon>
        <taxon>Microcoleaceae</taxon>
        <taxon>Planktothrix</taxon>
    </lineage>
</organism>
<dbReference type="AlphaFoldDB" id="A0A7Z9BM33"/>
<dbReference type="Proteomes" id="UP000184550">
    <property type="component" value="Unassembled WGS sequence"/>
</dbReference>
<reference evidence="1" key="1">
    <citation type="submission" date="2019-10" db="EMBL/GenBank/DDBJ databases">
        <authorList>
            <consortium name="Genoscope - CEA"/>
            <person name="William W."/>
        </authorList>
    </citation>
    <scope>NUCLEOTIDE SEQUENCE [LARGE SCALE GENOMIC DNA]</scope>
    <source>
        <strain evidence="1">BBR_PRJEB10992</strain>
    </source>
</reference>
<evidence type="ECO:0000313" key="2">
    <source>
        <dbReference type="Proteomes" id="UP000184550"/>
    </source>
</evidence>
<proteinExistence type="predicted"/>
<protein>
    <submittedName>
        <fullName evidence="1">CRISPR-associated endoribonuclease Cas2</fullName>
        <ecNumber evidence="1">3.1.-.-</ecNumber>
    </submittedName>
</protein>
<sequence>MRQLHQKVKKLVLPQEDNVRFYWISNDALSIVLTIGSQKPEPPPQYYVI</sequence>
<keyword evidence="1" id="KW-0378">Hydrolase</keyword>
<gene>
    <name evidence="1" type="ORF">PL8927_600040</name>
</gene>
<accession>A0A7Z9BM33</accession>
<comment type="caution">
    <text evidence="1">The sequence shown here is derived from an EMBL/GenBank/DDBJ whole genome shotgun (WGS) entry which is preliminary data.</text>
</comment>
<name>A0A7Z9BM33_9CYAN</name>
<evidence type="ECO:0000313" key="1">
    <source>
        <dbReference type="EMBL" id="VXD17638.1"/>
    </source>
</evidence>